<comment type="similarity">
    <text evidence="1">Belongs to the 'phage' integrase family.</text>
</comment>
<dbReference type="PANTHER" id="PTHR30349:SF64">
    <property type="entry name" value="PROPHAGE INTEGRASE INTD-RELATED"/>
    <property type="match status" value="1"/>
</dbReference>
<keyword evidence="3" id="KW-0233">DNA recombination</keyword>
<dbReference type="InterPro" id="IPR002104">
    <property type="entry name" value="Integrase_catalytic"/>
</dbReference>
<evidence type="ECO:0000313" key="6">
    <source>
        <dbReference type="EMBL" id="TWP53208.1"/>
    </source>
</evidence>
<dbReference type="InterPro" id="IPR011010">
    <property type="entry name" value="DNA_brk_join_enz"/>
</dbReference>
<evidence type="ECO:0000256" key="4">
    <source>
        <dbReference type="SAM" id="MobiDB-lite"/>
    </source>
</evidence>
<dbReference type="RefSeq" id="WP_146349619.1">
    <property type="nucleotide sequence ID" value="NZ_VOBR01000003.1"/>
</dbReference>
<protein>
    <submittedName>
        <fullName evidence="6">Site-specific integrase</fullName>
    </submittedName>
</protein>
<feature type="region of interest" description="Disordered" evidence="4">
    <location>
        <begin position="1"/>
        <end position="21"/>
    </location>
</feature>
<dbReference type="CDD" id="cd01189">
    <property type="entry name" value="INT_ICEBs1_C_like"/>
    <property type="match status" value="1"/>
</dbReference>
<feature type="compositionally biased region" description="Basic and acidic residues" evidence="4">
    <location>
        <begin position="1"/>
        <end position="14"/>
    </location>
</feature>
<reference evidence="6 7" key="1">
    <citation type="submission" date="2019-07" db="EMBL/GenBank/DDBJ databases">
        <title>Lentzea xizangensis sp. nov., isolated from Qinghai-Tibetan Plateau Soils.</title>
        <authorList>
            <person name="Huang J."/>
        </authorList>
    </citation>
    <scope>NUCLEOTIDE SEQUENCE [LARGE SCALE GENOMIC DNA]</scope>
    <source>
        <strain evidence="6 7">FXJ1.1311</strain>
    </source>
</reference>
<accession>A0A563F0A2</accession>
<evidence type="ECO:0000313" key="7">
    <source>
        <dbReference type="Proteomes" id="UP000316639"/>
    </source>
</evidence>
<keyword evidence="2" id="KW-0238">DNA-binding</keyword>
<feature type="region of interest" description="Disordered" evidence="4">
    <location>
        <begin position="396"/>
        <end position="416"/>
    </location>
</feature>
<evidence type="ECO:0000259" key="5">
    <source>
        <dbReference type="PROSITE" id="PS51898"/>
    </source>
</evidence>
<dbReference type="InterPro" id="IPR050090">
    <property type="entry name" value="Tyrosine_recombinase_XerCD"/>
</dbReference>
<dbReference type="PROSITE" id="PS51898">
    <property type="entry name" value="TYR_RECOMBINASE"/>
    <property type="match status" value="1"/>
</dbReference>
<dbReference type="OrthoDB" id="1822491at2"/>
<dbReference type="SUPFAM" id="SSF56349">
    <property type="entry name" value="DNA breaking-rejoining enzymes"/>
    <property type="match status" value="1"/>
</dbReference>
<evidence type="ECO:0000256" key="1">
    <source>
        <dbReference type="ARBA" id="ARBA00008857"/>
    </source>
</evidence>
<keyword evidence="7" id="KW-1185">Reference proteome</keyword>
<name>A0A563F0A2_9PSEU</name>
<gene>
    <name evidence="6" type="ORF">FKR81_04345</name>
</gene>
<dbReference type="GO" id="GO:0015074">
    <property type="term" value="P:DNA integration"/>
    <property type="evidence" value="ECO:0007669"/>
    <property type="project" value="InterPro"/>
</dbReference>
<evidence type="ECO:0000256" key="2">
    <source>
        <dbReference type="ARBA" id="ARBA00023125"/>
    </source>
</evidence>
<dbReference type="Gene3D" id="1.10.443.10">
    <property type="entry name" value="Intergrase catalytic core"/>
    <property type="match status" value="1"/>
</dbReference>
<feature type="compositionally biased region" description="Basic and acidic residues" evidence="4">
    <location>
        <begin position="405"/>
        <end position="416"/>
    </location>
</feature>
<dbReference type="InterPro" id="IPR010998">
    <property type="entry name" value="Integrase_recombinase_N"/>
</dbReference>
<evidence type="ECO:0000256" key="3">
    <source>
        <dbReference type="ARBA" id="ARBA00023172"/>
    </source>
</evidence>
<organism evidence="6 7">
    <name type="scientific">Lentzea tibetensis</name>
    <dbReference type="NCBI Taxonomy" id="2591470"/>
    <lineage>
        <taxon>Bacteria</taxon>
        <taxon>Bacillati</taxon>
        <taxon>Actinomycetota</taxon>
        <taxon>Actinomycetes</taxon>
        <taxon>Pseudonocardiales</taxon>
        <taxon>Pseudonocardiaceae</taxon>
        <taxon>Lentzea</taxon>
    </lineage>
</organism>
<dbReference type="GO" id="GO:0006310">
    <property type="term" value="P:DNA recombination"/>
    <property type="evidence" value="ECO:0007669"/>
    <property type="project" value="UniProtKB-KW"/>
</dbReference>
<comment type="caution">
    <text evidence="6">The sequence shown here is derived from an EMBL/GenBank/DDBJ whole genome shotgun (WGS) entry which is preliminary data.</text>
</comment>
<feature type="domain" description="Tyr recombinase" evidence="5">
    <location>
        <begin position="190"/>
        <end position="398"/>
    </location>
</feature>
<dbReference type="Gene3D" id="1.10.150.130">
    <property type="match status" value="1"/>
</dbReference>
<dbReference type="AlphaFoldDB" id="A0A563F0A2"/>
<dbReference type="Pfam" id="PF00589">
    <property type="entry name" value="Phage_integrase"/>
    <property type="match status" value="1"/>
</dbReference>
<dbReference type="PANTHER" id="PTHR30349">
    <property type="entry name" value="PHAGE INTEGRASE-RELATED"/>
    <property type="match status" value="1"/>
</dbReference>
<dbReference type="GO" id="GO:0003677">
    <property type="term" value="F:DNA binding"/>
    <property type="evidence" value="ECO:0007669"/>
    <property type="project" value="UniProtKB-KW"/>
</dbReference>
<sequence>MGHVQDRWFRKVPDPSKPGKHLLEPTARNGVGKRYRARVIGPDGGEISESFADGQDKAAQNWVDTTEAKITLGIYVPPKAAKARAVVFLEPFGKTYLEDLDVDEASREIMEMRFRKHIFPHLGQEEIPEIKASHLRSWDSKLRKADLSDQYRHTLFMNLLAALNAAVDDGLIDKNPCEGKSVKKPKPTKKKIIPWPEARIWSVRSHLPDRFQVLTDLGAGLGLRQGECLGLGVEDLAPDRGKVTVCRQIKTVRNQLVFALPKYEKERDVPLGDHVLAAIKDHMELFPPVKVTLPWGKPGGKLVTASLIVTSVRGLAVRANDFDRNYWKKALKAAGVPCGRYENGMHDLRHFFASVLLDQGESIKAVAEWLGHADPAFTLGTYTHLMPSSDSRTRGVIDGLYSRRNGPETAHEDPTA</sequence>
<proteinExistence type="inferred from homology"/>
<dbReference type="EMBL" id="VOBR01000003">
    <property type="protein sequence ID" value="TWP53208.1"/>
    <property type="molecule type" value="Genomic_DNA"/>
</dbReference>
<dbReference type="Proteomes" id="UP000316639">
    <property type="component" value="Unassembled WGS sequence"/>
</dbReference>
<dbReference type="InterPro" id="IPR013762">
    <property type="entry name" value="Integrase-like_cat_sf"/>
</dbReference>